<feature type="domain" description="HTH crp-type" evidence="5">
    <location>
        <begin position="165"/>
        <end position="238"/>
    </location>
</feature>
<keyword evidence="1" id="KW-0805">Transcription regulation</keyword>
<dbReference type="InterPro" id="IPR014710">
    <property type="entry name" value="RmlC-like_jellyroll"/>
</dbReference>
<dbReference type="InterPro" id="IPR000595">
    <property type="entry name" value="cNMP-bd_dom"/>
</dbReference>
<feature type="domain" description="Cyclic nucleotide-binding" evidence="4">
    <location>
        <begin position="31"/>
        <end position="151"/>
    </location>
</feature>
<dbReference type="Pfam" id="PF00027">
    <property type="entry name" value="cNMP_binding"/>
    <property type="match status" value="1"/>
</dbReference>
<evidence type="ECO:0000256" key="1">
    <source>
        <dbReference type="ARBA" id="ARBA00023015"/>
    </source>
</evidence>
<evidence type="ECO:0000259" key="4">
    <source>
        <dbReference type="PROSITE" id="PS50042"/>
    </source>
</evidence>
<dbReference type="GO" id="GO:0005829">
    <property type="term" value="C:cytosol"/>
    <property type="evidence" value="ECO:0007669"/>
    <property type="project" value="TreeGrafter"/>
</dbReference>
<comment type="caution">
    <text evidence="6">The sequence shown here is derived from an EMBL/GenBank/DDBJ whole genome shotgun (WGS) entry which is preliminary data.</text>
</comment>
<dbReference type="Gene3D" id="1.10.10.10">
    <property type="entry name" value="Winged helix-like DNA-binding domain superfamily/Winged helix DNA-binding domain"/>
    <property type="match status" value="1"/>
</dbReference>
<dbReference type="PROSITE" id="PS50042">
    <property type="entry name" value="CNMP_BINDING_3"/>
    <property type="match status" value="1"/>
</dbReference>
<dbReference type="InterPro" id="IPR050397">
    <property type="entry name" value="Env_Response_Regulators"/>
</dbReference>
<dbReference type="GO" id="GO:0003700">
    <property type="term" value="F:DNA-binding transcription factor activity"/>
    <property type="evidence" value="ECO:0007669"/>
    <property type="project" value="TreeGrafter"/>
</dbReference>
<evidence type="ECO:0000256" key="3">
    <source>
        <dbReference type="ARBA" id="ARBA00023163"/>
    </source>
</evidence>
<protein>
    <submittedName>
        <fullName evidence="6">Cyclic AMP receptor-like protein</fullName>
    </submittedName>
</protein>
<dbReference type="Pfam" id="PF13545">
    <property type="entry name" value="HTH_Crp_2"/>
    <property type="match status" value="1"/>
</dbReference>
<dbReference type="GO" id="GO:0003677">
    <property type="term" value="F:DNA binding"/>
    <property type="evidence" value="ECO:0007669"/>
    <property type="project" value="UniProtKB-KW"/>
</dbReference>
<dbReference type="SUPFAM" id="SSF51206">
    <property type="entry name" value="cAMP-binding domain-like"/>
    <property type="match status" value="1"/>
</dbReference>
<evidence type="ECO:0000313" key="6">
    <source>
        <dbReference type="EMBL" id="KAF1023083.1"/>
    </source>
</evidence>
<dbReference type="PANTHER" id="PTHR24567">
    <property type="entry name" value="CRP FAMILY TRANSCRIPTIONAL REGULATORY PROTEIN"/>
    <property type="match status" value="1"/>
</dbReference>
<evidence type="ECO:0000313" key="7">
    <source>
        <dbReference type="Proteomes" id="UP000461670"/>
    </source>
</evidence>
<dbReference type="Gene3D" id="2.60.120.10">
    <property type="entry name" value="Jelly Rolls"/>
    <property type="match status" value="1"/>
</dbReference>
<keyword evidence="3" id="KW-0804">Transcription</keyword>
<evidence type="ECO:0000256" key="2">
    <source>
        <dbReference type="ARBA" id="ARBA00023125"/>
    </source>
</evidence>
<evidence type="ECO:0000259" key="5">
    <source>
        <dbReference type="PROSITE" id="PS51063"/>
    </source>
</evidence>
<dbReference type="InterPro" id="IPR012318">
    <property type="entry name" value="HTH_CRP"/>
</dbReference>
<dbReference type="PANTHER" id="PTHR24567:SF74">
    <property type="entry name" value="HTH-TYPE TRANSCRIPTIONAL REGULATOR ARCR"/>
    <property type="match status" value="1"/>
</dbReference>
<sequence length="251" mass="27518">MTTSLESATFTEPGRQPRPAVSLQTLRRAGVLKDLSEARLQALAQTCTWHHYEAGYTIPHPCTAGFCVVASGRVLLTSYERGGRQVAFQVMGEGDSFGAVPTLLGPECGESVEAVTLQPSLIAQLAVEDFQALLRDDPDFNLAVMREMAQAVRRLTEHIVELSTMTVRGRVLAALLRLLHRAGVQANQARIEPAPRHQVLANYVGANREQVTRELSWLQRQGVLARDGKQALVVADVARLQHLLHETRGKG</sequence>
<dbReference type="EMBL" id="WNDQ01000007">
    <property type="protein sequence ID" value="KAF1023083.1"/>
    <property type="molecule type" value="Genomic_DNA"/>
</dbReference>
<dbReference type="SMART" id="SM00100">
    <property type="entry name" value="cNMP"/>
    <property type="match status" value="1"/>
</dbReference>
<dbReference type="InterPro" id="IPR036388">
    <property type="entry name" value="WH-like_DNA-bd_sf"/>
</dbReference>
<dbReference type="InterPro" id="IPR018490">
    <property type="entry name" value="cNMP-bd_dom_sf"/>
</dbReference>
<dbReference type="SUPFAM" id="SSF46785">
    <property type="entry name" value="Winged helix' DNA-binding domain"/>
    <property type="match status" value="1"/>
</dbReference>
<dbReference type="SMART" id="SM00419">
    <property type="entry name" value="HTH_CRP"/>
    <property type="match status" value="1"/>
</dbReference>
<name>A0A7V8FR81_9BURK</name>
<reference evidence="7" key="1">
    <citation type="journal article" date="2020" name="MBio">
        <title>Horizontal gene transfer to a defensive symbiont with a reduced genome amongst a multipartite beetle microbiome.</title>
        <authorList>
            <person name="Waterworth S.C."/>
            <person name="Florez L.V."/>
            <person name="Rees E.R."/>
            <person name="Hertweck C."/>
            <person name="Kaltenpoth M."/>
            <person name="Kwan J.C."/>
        </authorList>
    </citation>
    <scope>NUCLEOTIDE SEQUENCE [LARGE SCALE GENOMIC DNA]</scope>
</reference>
<dbReference type="Proteomes" id="UP000461670">
    <property type="component" value="Unassembled WGS sequence"/>
</dbReference>
<dbReference type="InterPro" id="IPR036390">
    <property type="entry name" value="WH_DNA-bd_sf"/>
</dbReference>
<organism evidence="6 7">
    <name type="scientific">Paracidovorax wautersii</name>
    <dbReference type="NCBI Taxonomy" id="1177982"/>
    <lineage>
        <taxon>Bacteria</taxon>
        <taxon>Pseudomonadati</taxon>
        <taxon>Pseudomonadota</taxon>
        <taxon>Betaproteobacteria</taxon>
        <taxon>Burkholderiales</taxon>
        <taxon>Comamonadaceae</taxon>
        <taxon>Paracidovorax</taxon>
    </lineage>
</organism>
<proteinExistence type="predicted"/>
<dbReference type="AlphaFoldDB" id="A0A7V8FR81"/>
<dbReference type="CDD" id="cd00038">
    <property type="entry name" value="CAP_ED"/>
    <property type="match status" value="1"/>
</dbReference>
<keyword evidence="2" id="KW-0238">DNA-binding</keyword>
<keyword evidence="6" id="KW-0675">Receptor</keyword>
<gene>
    <name evidence="6" type="primary">vfr</name>
    <name evidence="6" type="ORF">GAK30_00773</name>
</gene>
<accession>A0A7V8FR81</accession>
<dbReference type="PROSITE" id="PS51063">
    <property type="entry name" value="HTH_CRP_2"/>
    <property type="match status" value="1"/>
</dbReference>